<dbReference type="Proteomes" id="UP001172457">
    <property type="component" value="Chromosome 4"/>
</dbReference>
<evidence type="ECO:0000313" key="2">
    <source>
        <dbReference type="EMBL" id="KAJ9553641.1"/>
    </source>
</evidence>
<evidence type="ECO:0000256" key="1">
    <source>
        <dbReference type="SAM" id="MobiDB-lite"/>
    </source>
</evidence>
<reference evidence="2" key="1">
    <citation type="submission" date="2023-03" db="EMBL/GenBank/DDBJ databases">
        <title>Chromosome-scale reference genome and RAD-based genetic map of yellow starthistle (Centaurea solstitialis) reveal putative structural variation and QTLs associated with invader traits.</title>
        <authorList>
            <person name="Reatini B."/>
            <person name="Cang F.A."/>
            <person name="Jiang Q."/>
            <person name="Mckibben M.T.W."/>
            <person name="Barker M.S."/>
            <person name="Rieseberg L.H."/>
            <person name="Dlugosch K.M."/>
        </authorList>
    </citation>
    <scope>NUCLEOTIDE SEQUENCE</scope>
    <source>
        <strain evidence="2">CAN-66</strain>
        <tissue evidence="2">Leaf</tissue>
    </source>
</reference>
<proteinExistence type="predicted"/>
<protein>
    <submittedName>
        <fullName evidence="2">Uncharacterized protein</fullName>
    </submittedName>
</protein>
<accession>A0AA38WM87</accession>
<keyword evidence="3" id="KW-1185">Reference proteome</keyword>
<dbReference type="EMBL" id="JARYMX010000004">
    <property type="protein sequence ID" value="KAJ9553641.1"/>
    <property type="molecule type" value="Genomic_DNA"/>
</dbReference>
<dbReference type="AlphaFoldDB" id="A0AA38WM87"/>
<organism evidence="2 3">
    <name type="scientific">Centaurea solstitialis</name>
    <name type="common">yellow star-thistle</name>
    <dbReference type="NCBI Taxonomy" id="347529"/>
    <lineage>
        <taxon>Eukaryota</taxon>
        <taxon>Viridiplantae</taxon>
        <taxon>Streptophyta</taxon>
        <taxon>Embryophyta</taxon>
        <taxon>Tracheophyta</taxon>
        <taxon>Spermatophyta</taxon>
        <taxon>Magnoliopsida</taxon>
        <taxon>eudicotyledons</taxon>
        <taxon>Gunneridae</taxon>
        <taxon>Pentapetalae</taxon>
        <taxon>asterids</taxon>
        <taxon>campanulids</taxon>
        <taxon>Asterales</taxon>
        <taxon>Asteraceae</taxon>
        <taxon>Carduoideae</taxon>
        <taxon>Cardueae</taxon>
        <taxon>Centaureinae</taxon>
        <taxon>Centaurea</taxon>
    </lineage>
</organism>
<evidence type="ECO:0000313" key="3">
    <source>
        <dbReference type="Proteomes" id="UP001172457"/>
    </source>
</evidence>
<sequence>MNLLEVALFAARDLKTRGRENVSELTLLNFHVFPPFSYQRAAKLCRETGCILGKKDQDFEEQGGGNSEGPMEYQRGSEWTWEPEDEMRRNNPELFRE</sequence>
<feature type="region of interest" description="Disordered" evidence="1">
    <location>
        <begin position="56"/>
        <end position="97"/>
    </location>
</feature>
<comment type="caution">
    <text evidence="2">The sequence shown here is derived from an EMBL/GenBank/DDBJ whole genome shotgun (WGS) entry which is preliminary data.</text>
</comment>
<name>A0AA38WM87_9ASTR</name>
<gene>
    <name evidence="2" type="ORF">OSB04_017686</name>
</gene>
<feature type="compositionally biased region" description="Basic and acidic residues" evidence="1">
    <location>
        <begin position="86"/>
        <end position="97"/>
    </location>
</feature>